<dbReference type="AlphaFoldDB" id="A0A6M0RIG9"/>
<evidence type="ECO:0000313" key="2">
    <source>
        <dbReference type="EMBL" id="NEZ55995.1"/>
    </source>
</evidence>
<dbReference type="Proteomes" id="UP000481033">
    <property type="component" value="Unassembled WGS sequence"/>
</dbReference>
<dbReference type="EMBL" id="QXHD01000004">
    <property type="protein sequence ID" value="NEZ55995.1"/>
    <property type="molecule type" value="Genomic_DNA"/>
</dbReference>
<sequence>MNILMLAPHPFYQARGTPIAVDLVLRVLSSRGENIDVITFAEGKDVYYTNVRIHRTPSFRFTRNIRPGFSGKKLLCDVFVFIKAVKLARTGRYDLVHAGEEAVFIALFIKKVFGIPYVYDMDSSLVGQLIDKYPRLRFFQTLLRAFEGTAVKNAEAVIPVCRALATEVQRYSPNKKVVVIPDISLLHQSR</sequence>
<evidence type="ECO:0000259" key="1">
    <source>
        <dbReference type="Pfam" id="PF13439"/>
    </source>
</evidence>
<accession>A0A6M0RIG9</accession>
<dbReference type="RefSeq" id="WP_163663721.1">
    <property type="nucleotide sequence ID" value="NZ_QXHD01000004.1"/>
</dbReference>
<organism evidence="2 3">
    <name type="scientific">Adonisia turfae CCMR0081</name>
    <dbReference type="NCBI Taxonomy" id="2292702"/>
    <lineage>
        <taxon>Bacteria</taxon>
        <taxon>Bacillati</taxon>
        <taxon>Cyanobacteriota</taxon>
        <taxon>Adonisia</taxon>
        <taxon>Adonisia turfae</taxon>
    </lineage>
</organism>
<dbReference type="Gene3D" id="3.40.50.2000">
    <property type="entry name" value="Glycogen Phosphorylase B"/>
    <property type="match status" value="1"/>
</dbReference>
<dbReference type="SUPFAM" id="SSF53756">
    <property type="entry name" value="UDP-Glycosyltransferase/glycogen phosphorylase"/>
    <property type="match status" value="1"/>
</dbReference>
<name>A0A6M0RIG9_9CYAN</name>
<dbReference type="GO" id="GO:0016740">
    <property type="term" value="F:transferase activity"/>
    <property type="evidence" value="ECO:0007669"/>
    <property type="project" value="UniProtKB-KW"/>
</dbReference>
<protein>
    <submittedName>
        <fullName evidence="2">Glycosyl transferase family 1</fullName>
    </submittedName>
</protein>
<evidence type="ECO:0000313" key="3">
    <source>
        <dbReference type="Proteomes" id="UP000481033"/>
    </source>
</evidence>
<dbReference type="Pfam" id="PF13439">
    <property type="entry name" value="Glyco_transf_4"/>
    <property type="match status" value="1"/>
</dbReference>
<comment type="caution">
    <text evidence="2">The sequence shown here is derived from an EMBL/GenBank/DDBJ whole genome shotgun (WGS) entry which is preliminary data.</text>
</comment>
<keyword evidence="3" id="KW-1185">Reference proteome</keyword>
<gene>
    <name evidence="2" type="ORF">DXZ20_09985</name>
</gene>
<feature type="domain" description="Glycosyltransferase subfamily 4-like N-terminal" evidence="1">
    <location>
        <begin position="23"/>
        <end position="181"/>
    </location>
</feature>
<proteinExistence type="predicted"/>
<keyword evidence="2" id="KW-0808">Transferase</keyword>
<dbReference type="InterPro" id="IPR028098">
    <property type="entry name" value="Glyco_trans_4-like_N"/>
</dbReference>
<reference evidence="2 3" key="1">
    <citation type="journal article" date="2020" name="Microb. Ecol.">
        <title>Ecogenomics of the Marine Benthic Filamentous Cyanobacterium Adonisia.</title>
        <authorList>
            <person name="Walter J.M."/>
            <person name="Coutinho F.H."/>
            <person name="Leomil L."/>
            <person name="Hargreaves P.I."/>
            <person name="Campeao M.E."/>
            <person name="Vieira V.V."/>
            <person name="Silva B.S."/>
            <person name="Fistarol G.O."/>
            <person name="Salomon P.S."/>
            <person name="Sawabe T."/>
            <person name="Mino S."/>
            <person name="Hosokawa M."/>
            <person name="Miyashita H."/>
            <person name="Maruyama F."/>
            <person name="van Verk M.C."/>
            <person name="Dutilh B.E."/>
            <person name="Thompson C.C."/>
            <person name="Thompson F.L."/>
        </authorList>
    </citation>
    <scope>NUCLEOTIDE SEQUENCE [LARGE SCALE GENOMIC DNA]</scope>
    <source>
        <strain evidence="2 3">CCMR0081</strain>
    </source>
</reference>